<dbReference type="InterPro" id="IPR036224">
    <property type="entry name" value="GINS_bundle-like_dom_sf"/>
</dbReference>
<dbReference type="InterPro" id="IPR031633">
    <property type="entry name" value="SLD5_C"/>
</dbReference>
<comment type="similarity">
    <text evidence="2 6">Belongs to the GINS4/SLD5 family.</text>
</comment>
<dbReference type="Proteomes" id="UP001378592">
    <property type="component" value="Unassembled WGS sequence"/>
</dbReference>
<dbReference type="Gene3D" id="3.40.5.60">
    <property type="match status" value="1"/>
</dbReference>
<evidence type="ECO:0000313" key="10">
    <source>
        <dbReference type="Proteomes" id="UP001378592"/>
    </source>
</evidence>
<dbReference type="PANTHER" id="PTHR21206">
    <property type="entry name" value="SLD5 PROTEIN"/>
    <property type="match status" value="1"/>
</dbReference>
<dbReference type="CDD" id="cd21692">
    <property type="entry name" value="GINS_B_Sld5"/>
    <property type="match status" value="1"/>
</dbReference>
<evidence type="ECO:0000256" key="6">
    <source>
        <dbReference type="PIRNR" id="PIRNR007764"/>
    </source>
</evidence>
<evidence type="ECO:0000256" key="3">
    <source>
        <dbReference type="ARBA" id="ARBA00014804"/>
    </source>
</evidence>
<feature type="domain" description="DNA replication complex GINS protein SLD5 C-terminal" evidence="8">
    <location>
        <begin position="162"/>
        <end position="218"/>
    </location>
</feature>
<keyword evidence="10" id="KW-1185">Reference proteome</keyword>
<dbReference type="Pfam" id="PF05916">
    <property type="entry name" value="Sld5"/>
    <property type="match status" value="1"/>
</dbReference>
<keyword evidence="4 6" id="KW-0235">DNA replication</keyword>
<comment type="caution">
    <text evidence="9">The sequence shown here is derived from an EMBL/GenBank/DDBJ whole genome shotgun (WGS) entry which is preliminary data.</text>
</comment>
<dbReference type="GO" id="GO:0000727">
    <property type="term" value="P:double-strand break repair via break-induced replication"/>
    <property type="evidence" value="ECO:0007669"/>
    <property type="project" value="TreeGrafter"/>
</dbReference>
<keyword evidence="5 6" id="KW-0539">Nucleus</keyword>
<organism evidence="9 10">
    <name type="scientific">Gryllus longicercus</name>
    <dbReference type="NCBI Taxonomy" id="2509291"/>
    <lineage>
        <taxon>Eukaryota</taxon>
        <taxon>Metazoa</taxon>
        <taxon>Ecdysozoa</taxon>
        <taxon>Arthropoda</taxon>
        <taxon>Hexapoda</taxon>
        <taxon>Insecta</taxon>
        <taxon>Pterygota</taxon>
        <taxon>Neoptera</taxon>
        <taxon>Polyneoptera</taxon>
        <taxon>Orthoptera</taxon>
        <taxon>Ensifera</taxon>
        <taxon>Gryllidea</taxon>
        <taxon>Grylloidea</taxon>
        <taxon>Gryllidae</taxon>
        <taxon>Gryllinae</taxon>
        <taxon>Gryllus</taxon>
    </lineage>
</organism>
<evidence type="ECO:0000313" key="9">
    <source>
        <dbReference type="EMBL" id="KAK7866065.1"/>
    </source>
</evidence>
<dbReference type="GO" id="GO:0006261">
    <property type="term" value="P:DNA-templated DNA replication"/>
    <property type="evidence" value="ECO:0007669"/>
    <property type="project" value="InterPro"/>
</dbReference>
<sequence length="218" mass="25391">MDSSFGLDNEVALSDDETVTVQQVLETLENAWLNEKFSPELLPHQTDIVDCMFEQISGMEENLEKVDQSDIRVEIHRMELDRIRYVLSSFLRTRLEKIEEFCTHIIEEDSTRDPDERYLSPGEKKFAEEFQNNIEQHFERVALRHMPLNVQKYDRQLMKVEPNLKSYVFLRARSTAEGLMLEGMDDTDEPLTMVKDSQHMALYSGVASLVKNGTLQLI</sequence>
<dbReference type="InterPro" id="IPR038749">
    <property type="entry name" value="Sld5_GINS_A"/>
</dbReference>
<dbReference type="EMBL" id="JAZDUA010000156">
    <property type="protein sequence ID" value="KAK7866065.1"/>
    <property type="molecule type" value="Genomic_DNA"/>
</dbReference>
<dbReference type="GO" id="GO:0000811">
    <property type="term" value="C:GINS complex"/>
    <property type="evidence" value="ECO:0007669"/>
    <property type="project" value="UniProtKB-UniRule"/>
</dbReference>
<evidence type="ECO:0000256" key="5">
    <source>
        <dbReference type="ARBA" id="ARBA00023242"/>
    </source>
</evidence>
<proteinExistence type="inferred from homology"/>
<evidence type="ECO:0000256" key="4">
    <source>
        <dbReference type="ARBA" id="ARBA00022705"/>
    </source>
</evidence>
<dbReference type="PIRSF" id="PIRSF007764">
    <property type="entry name" value="Sld5"/>
    <property type="match status" value="1"/>
</dbReference>
<evidence type="ECO:0000256" key="2">
    <source>
        <dbReference type="ARBA" id="ARBA00008187"/>
    </source>
</evidence>
<comment type="function">
    <text evidence="6">The GINS complex plays an essential role in the initiation of DNA replication.</text>
</comment>
<name>A0AAN9VJJ8_9ORTH</name>
<reference evidence="9 10" key="1">
    <citation type="submission" date="2024-03" db="EMBL/GenBank/DDBJ databases">
        <title>The genome assembly and annotation of the cricket Gryllus longicercus Weissman &amp; Gray.</title>
        <authorList>
            <person name="Szrajer S."/>
            <person name="Gray D."/>
            <person name="Ylla G."/>
        </authorList>
    </citation>
    <scope>NUCLEOTIDE SEQUENCE [LARGE SCALE GENOMIC DNA]</scope>
    <source>
        <strain evidence="9">DAG 2021-001</strain>
        <tissue evidence="9">Whole body minus gut</tissue>
    </source>
</reference>
<accession>A0AAN9VJJ8</accession>
<dbReference type="PANTHER" id="PTHR21206:SF0">
    <property type="entry name" value="DNA REPLICATION COMPLEX GINS PROTEIN SLD5"/>
    <property type="match status" value="1"/>
</dbReference>
<dbReference type="SUPFAM" id="SSF158573">
    <property type="entry name" value="GINS helical bundle-like"/>
    <property type="match status" value="1"/>
</dbReference>
<evidence type="ECO:0000259" key="8">
    <source>
        <dbReference type="Pfam" id="PF16922"/>
    </source>
</evidence>
<dbReference type="Pfam" id="PF16922">
    <property type="entry name" value="SLD5_C"/>
    <property type="match status" value="1"/>
</dbReference>
<dbReference type="InterPro" id="IPR008591">
    <property type="entry name" value="GINS_Sld5"/>
</dbReference>
<feature type="domain" description="GINS subunit" evidence="7">
    <location>
        <begin position="71"/>
        <end position="141"/>
    </location>
</feature>
<dbReference type="FunFam" id="1.20.58.1030:FF:000002">
    <property type="entry name" value="DNA replication complex GINS protein SLD5"/>
    <property type="match status" value="1"/>
</dbReference>
<protein>
    <recommendedName>
        <fullName evidence="3 6">DNA replication complex GINS protein SLD5</fullName>
    </recommendedName>
</protein>
<comment type="subcellular location">
    <subcellularLocation>
        <location evidence="1 6">Nucleus</location>
    </subcellularLocation>
</comment>
<dbReference type="InterPro" id="IPR021151">
    <property type="entry name" value="GINS_A"/>
</dbReference>
<dbReference type="Gene3D" id="1.20.58.1030">
    <property type="match status" value="1"/>
</dbReference>
<dbReference type="CDD" id="cd11711">
    <property type="entry name" value="GINS_A_Sld5"/>
    <property type="match status" value="1"/>
</dbReference>
<evidence type="ECO:0000256" key="1">
    <source>
        <dbReference type="ARBA" id="ARBA00004123"/>
    </source>
</evidence>
<gene>
    <name evidence="9" type="ORF">R5R35_013564</name>
</gene>
<dbReference type="SUPFAM" id="SSF160059">
    <property type="entry name" value="PriA/YqbF domain"/>
    <property type="match status" value="1"/>
</dbReference>
<evidence type="ECO:0000259" key="7">
    <source>
        <dbReference type="Pfam" id="PF05916"/>
    </source>
</evidence>
<dbReference type="AlphaFoldDB" id="A0AAN9VJJ8"/>